<evidence type="ECO:0000313" key="3">
    <source>
        <dbReference type="EMBL" id="MQS13921.1"/>
    </source>
</evidence>
<dbReference type="SUPFAM" id="SSF69572">
    <property type="entry name" value="Activating enzymes of the ubiquitin-like proteins"/>
    <property type="match status" value="1"/>
</dbReference>
<proteinExistence type="predicted"/>
<dbReference type="InterPro" id="IPR035985">
    <property type="entry name" value="Ubiquitin-activating_enz"/>
</dbReference>
<keyword evidence="3" id="KW-0548">Nucleotidyltransferase</keyword>
<feature type="region of interest" description="Disordered" evidence="1">
    <location>
        <begin position="223"/>
        <end position="243"/>
    </location>
</feature>
<keyword evidence="3" id="KW-0808">Transferase</keyword>
<dbReference type="GO" id="GO:0008641">
    <property type="term" value="F:ubiquitin-like modifier activating enzyme activity"/>
    <property type="evidence" value="ECO:0007669"/>
    <property type="project" value="InterPro"/>
</dbReference>
<organism evidence="3 4">
    <name type="scientific">Streptomyces kaniharaensis</name>
    <dbReference type="NCBI Taxonomy" id="212423"/>
    <lineage>
        <taxon>Bacteria</taxon>
        <taxon>Bacillati</taxon>
        <taxon>Actinomycetota</taxon>
        <taxon>Actinomycetes</taxon>
        <taxon>Kitasatosporales</taxon>
        <taxon>Streptomycetaceae</taxon>
        <taxon>Streptomyces</taxon>
    </lineage>
</organism>
<evidence type="ECO:0000313" key="4">
    <source>
        <dbReference type="Proteomes" id="UP000450000"/>
    </source>
</evidence>
<dbReference type="Gene3D" id="3.40.50.720">
    <property type="entry name" value="NAD(P)-binding Rossmann-like Domain"/>
    <property type="match status" value="1"/>
</dbReference>
<feature type="domain" description="THIF-type NAD/FAD binding fold" evidence="2">
    <location>
        <begin position="159"/>
        <end position="381"/>
    </location>
</feature>
<sequence>MGPVDNSARDVGPIGQAAVSRPETIGRKIAVRLALKPALSRSWRDSEILQFGTVRRYAGVLERADKTLCDFLGLLDGTRDRPALLEAGERIGFGRDPAEALLDELEQAGLLDDAEADEAALARFPQPHRDLLGPDLASLSLVHSGPGAAPAVLARRAGARIEVRGAGRVGAAVAAVLAAGGTGVVTVKDGGRVRPGDCSPAGVPPSDVGRLRATAAKEAVQRASARRQAPAARRTGDEPPDLVVLAPRDGSGAFAGGAYEARQLLRAGVPHLYVGVVEEFGVVGPLVVPGVSACGHCLVLLREDEDAAWPRMLAQVADGGPGRARTPACDTALATAVAGLAALHVQVHLDGGRPPSVDGWCELSASDGMPRRLRLRGHPDCGCLWQPQPPR</sequence>
<comment type="caution">
    <text evidence="3">The sequence shown here is derived from an EMBL/GenBank/DDBJ whole genome shotgun (WGS) entry which is preliminary data.</text>
</comment>
<accession>A0A6N7KR39</accession>
<dbReference type="GO" id="GO:0016779">
    <property type="term" value="F:nucleotidyltransferase activity"/>
    <property type="evidence" value="ECO:0007669"/>
    <property type="project" value="UniProtKB-KW"/>
</dbReference>
<gene>
    <name evidence="3" type="ORF">F7Q99_16995</name>
</gene>
<dbReference type="AlphaFoldDB" id="A0A6N7KR39"/>
<dbReference type="Pfam" id="PF00899">
    <property type="entry name" value="ThiF"/>
    <property type="match status" value="1"/>
</dbReference>
<evidence type="ECO:0000259" key="2">
    <source>
        <dbReference type="Pfam" id="PF00899"/>
    </source>
</evidence>
<dbReference type="InterPro" id="IPR000594">
    <property type="entry name" value="ThiF_NAD_FAD-bd"/>
</dbReference>
<name>A0A6N7KR39_9ACTN</name>
<dbReference type="EMBL" id="WBOF01000001">
    <property type="protein sequence ID" value="MQS13921.1"/>
    <property type="molecule type" value="Genomic_DNA"/>
</dbReference>
<reference evidence="3 4" key="1">
    <citation type="submission" date="2019-09" db="EMBL/GenBank/DDBJ databases">
        <title>Genome Sequences of Streptomyces kaniharaensis ATCC 21070.</title>
        <authorList>
            <person name="Zhu W."/>
            <person name="De Crecy-Lagard V."/>
            <person name="Richards N.G."/>
        </authorList>
    </citation>
    <scope>NUCLEOTIDE SEQUENCE [LARGE SCALE GENOMIC DNA]</scope>
    <source>
        <strain evidence="3 4">SF-557</strain>
    </source>
</reference>
<protein>
    <submittedName>
        <fullName evidence="3">ThiF family adenylyltransferase</fullName>
    </submittedName>
</protein>
<evidence type="ECO:0000256" key="1">
    <source>
        <dbReference type="SAM" id="MobiDB-lite"/>
    </source>
</evidence>
<feature type="compositionally biased region" description="Low complexity" evidence="1">
    <location>
        <begin position="223"/>
        <end position="233"/>
    </location>
</feature>
<keyword evidence="4" id="KW-1185">Reference proteome</keyword>
<dbReference type="Proteomes" id="UP000450000">
    <property type="component" value="Unassembled WGS sequence"/>
</dbReference>